<dbReference type="RefSeq" id="XP_018133007.1">
    <property type="nucleotide sequence ID" value="XM_018272042.2"/>
</dbReference>
<reference evidence="2 3" key="1">
    <citation type="submission" date="2016-03" db="EMBL/GenBank/DDBJ databases">
        <title>Comparative genomics of Pseudogymnoascus destructans, the fungus causing white-nose syndrome of bats.</title>
        <authorList>
            <person name="Palmer J.M."/>
            <person name="Drees K.P."/>
            <person name="Foster J.T."/>
            <person name="Lindner D.L."/>
        </authorList>
    </citation>
    <scope>NUCLEOTIDE SEQUENCE [LARGE SCALE GENOMIC DNA]</scope>
    <source>
        <strain evidence="2 3">UAMH 10579</strain>
    </source>
</reference>
<dbReference type="GO" id="GO:1990130">
    <property type="term" value="C:GATOR1 complex"/>
    <property type="evidence" value="ECO:0007669"/>
    <property type="project" value="TreeGrafter"/>
</dbReference>
<evidence type="ECO:0000256" key="1">
    <source>
        <dbReference type="ARBA" id="ARBA00008433"/>
    </source>
</evidence>
<protein>
    <submittedName>
        <fullName evidence="2">Nitrogen permease regulating protein</fullName>
    </submittedName>
</protein>
<reference evidence="3" key="2">
    <citation type="journal article" date="2018" name="Nat. Commun.">
        <title>Extreme sensitivity to ultraviolet light in the fungal pathogen causing white-nose syndrome of bats.</title>
        <authorList>
            <person name="Palmer J.M."/>
            <person name="Drees K.P."/>
            <person name="Foster J.T."/>
            <person name="Lindner D.L."/>
        </authorList>
    </citation>
    <scope>NUCLEOTIDE SEQUENCE [LARGE SCALE GENOMIC DNA]</scope>
    <source>
        <strain evidence="3">UAMH 10579</strain>
    </source>
</reference>
<dbReference type="EMBL" id="KV460213">
    <property type="protein sequence ID" value="OBT99274.1"/>
    <property type="molecule type" value="Genomic_DNA"/>
</dbReference>
<comment type="similarity">
    <text evidence="1">Belongs to the NPR2 family.</text>
</comment>
<dbReference type="GO" id="GO:0005096">
    <property type="term" value="F:GTPase activator activity"/>
    <property type="evidence" value="ECO:0007669"/>
    <property type="project" value="TreeGrafter"/>
</dbReference>
<evidence type="ECO:0000313" key="3">
    <source>
        <dbReference type="Proteomes" id="UP000091956"/>
    </source>
</evidence>
<gene>
    <name evidence="2" type="primary">NPR2</name>
    <name evidence="2" type="ORF">VE01_02534</name>
</gene>
<organism evidence="2 3">
    <name type="scientific">Pseudogymnoascus verrucosus</name>
    <dbReference type="NCBI Taxonomy" id="342668"/>
    <lineage>
        <taxon>Eukaryota</taxon>
        <taxon>Fungi</taxon>
        <taxon>Dikarya</taxon>
        <taxon>Ascomycota</taxon>
        <taxon>Pezizomycotina</taxon>
        <taxon>Leotiomycetes</taxon>
        <taxon>Thelebolales</taxon>
        <taxon>Thelebolaceae</taxon>
        <taxon>Pseudogymnoascus</taxon>
    </lineage>
</organism>
<dbReference type="InterPro" id="IPR009348">
    <property type="entry name" value="NPR2-like"/>
</dbReference>
<dbReference type="AlphaFoldDB" id="A0A1B8GTV8"/>
<dbReference type="GO" id="GO:0005774">
    <property type="term" value="C:vacuolar membrane"/>
    <property type="evidence" value="ECO:0007669"/>
    <property type="project" value="TreeGrafter"/>
</dbReference>
<proteinExistence type="inferred from homology"/>
<dbReference type="Proteomes" id="UP000091956">
    <property type="component" value="Unassembled WGS sequence"/>
</dbReference>
<dbReference type="GO" id="GO:0010508">
    <property type="term" value="P:positive regulation of autophagy"/>
    <property type="evidence" value="ECO:0007669"/>
    <property type="project" value="TreeGrafter"/>
</dbReference>
<dbReference type="GO" id="GO:1904262">
    <property type="term" value="P:negative regulation of TORC1 signaling"/>
    <property type="evidence" value="ECO:0007669"/>
    <property type="project" value="TreeGrafter"/>
</dbReference>
<evidence type="ECO:0000313" key="2">
    <source>
        <dbReference type="EMBL" id="OBT99274.1"/>
    </source>
</evidence>
<dbReference type="PANTHER" id="PTHR12991:SF10">
    <property type="entry name" value="GATOR COMPLEX PROTEIN NPRL2"/>
    <property type="match status" value="1"/>
</dbReference>
<name>A0A1B8GTV8_9PEZI</name>
<keyword evidence="3" id="KW-1185">Reference proteome</keyword>
<dbReference type="Pfam" id="PF06218">
    <property type="entry name" value="NPR2"/>
    <property type="match status" value="2"/>
</dbReference>
<dbReference type="GeneID" id="28835920"/>
<dbReference type="STRING" id="342668.A0A1B8GTV8"/>
<dbReference type="OrthoDB" id="338854at2759"/>
<accession>A0A1B8GTV8</accession>
<dbReference type="PANTHER" id="PTHR12991">
    <property type="entry name" value="NITROGEN PERMEASE REGULATOR 2/TUMOR SUPPRESSOR CANDIDATE 4"/>
    <property type="match status" value="1"/>
</dbReference>
<sequence length="423" mass="48140">MILGIFYARFLPQEGIKIVHQKPPGIIVPEPGYETASLLHFDAITDFVIPRQSFCNRYITGRDPSGQYRILGFPVCVHNEKYARNEFIFNFGIVISTDHDTARYEPVIRRLATTFTEMEVQTQFLSQEGVADHVQRSIGGLLEIIREDLNNYNECMIPVDKSNTINMKLFPVQCDPPPVKSWHVPIAKIRFDEIVDDRWDLTMRKVIPLIDGVRDVRRIAAAADVSLELTKLTLRHLLYYKTIMLVDMFFFSNIYAVTPLIRDFVNNVDNMQDECAAYVLAQRPKAVGYQLCRLLGTFGQGRTIREWLRLHIDDGQVAVDGLDVRRLVQFGVIKSLLRRVHKFPVSAIYVAELAEGKGVEKGKGKGKGKKGQRVGVDDGEALEKYTDGRHHFDQIITEVNLGEAEIMRGLSRLSAGDVQIVYR</sequence>